<feature type="domain" description="EamA" evidence="7">
    <location>
        <begin position="14"/>
        <end position="146"/>
    </location>
</feature>
<dbReference type="PANTHER" id="PTHR32322">
    <property type="entry name" value="INNER MEMBRANE TRANSPORTER"/>
    <property type="match status" value="1"/>
</dbReference>
<feature type="transmembrane region" description="Helical" evidence="6">
    <location>
        <begin position="232"/>
        <end position="251"/>
    </location>
</feature>
<feature type="transmembrane region" description="Helical" evidence="6">
    <location>
        <begin position="286"/>
        <end position="303"/>
    </location>
</feature>
<dbReference type="Pfam" id="PF00892">
    <property type="entry name" value="EamA"/>
    <property type="match status" value="2"/>
</dbReference>
<comment type="subcellular location">
    <subcellularLocation>
        <location evidence="1">Membrane</location>
        <topology evidence="1">Multi-pass membrane protein</topology>
    </subcellularLocation>
</comment>
<feature type="transmembrane region" description="Helical" evidence="6">
    <location>
        <begin position="263"/>
        <end position="280"/>
    </location>
</feature>
<evidence type="ECO:0000256" key="5">
    <source>
        <dbReference type="ARBA" id="ARBA00023136"/>
    </source>
</evidence>
<feature type="domain" description="EamA" evidence="7">
    <location>
        <begin position="165"/>
        <end position="302"/>
    </location>
</feature>
<keyword evidence="4 6" id="KW-1133">Transmembrane helix</keyword>
<evidence type="ECO:0000256" key="2">
    <source>
        <dbReference type="ARBA" id="ARBA00007362"/>
    </source>
</evidence>
<dbReference type="InterPro" id="IPR000620">
    <property type="entry name" value="EamA_dom"/>
</dbReference>
<feature type="transmembrane region" description="Helical" evidence="6">
    <location>
        <begin position="100"/>
        <end position="117"/>
    </location>
</feature>
<evidence type="ECO:0000256" key="4">
    <source>
        <dbReference type="ARBA" id="ARBA00022989"/>
    </source>
</evidence>
<dbReference type="Gene3D" id="1.10.3730.20">
    <property type="match status" value="1"/>
</dbReference>
<dbReference type="InterPro" id="IPR037185">
    <property type="entry name" value="EmrE-like"/>
</dbReference>
<feature type="transmembrane region" description="Helical" evidence="6">
    <location>
        <begin position="12"/>
        <end position="32"/>
    </location>
</feature>
<feature type="transmembrane region" description="Helical" evidence="6">
    <location>
        <begin position="72"/>
        <end position="94"/>
    </location>
</feature>
<feature type="transmembrane region" description="Helical" evidence="6">
    <location>
        <begin position="194"/>
        <end position="212"/>
    </location>
</feature>
<gene>
    <name evidence="8" type="ORF">E0F88_12460</name>
</gene>
<dbReference type="InterPro" id="IPR050638">
    <property type="entry name" value="AA-Vitamin_Transporters"/>
</dbReference>
<comment type="caution">
    <text evidence="8">The sequence shown here is derived from an EMBL/GenBank/DDBJ whole genome shotgun (WGS) entry which is preliminary data.</text>
</comment>
<reference evidence="8 9" key="1">
    <citation type="submission" date="2019-03" db="EMBL/GenBank/DDBJ databases">
        <title>Dyadobacter AR-3-6 sp. nov., isolated from arctic soil.</title>
        <authorList>
            <person name="Chaudhary D.K."/>
        </authorList>
    </citation>
    <scope>NUCLEOTIDE SEQUENCE [LARGE SCALE GENOMIC DNA]</scope>
    <source>
        <strain evidence="8 9">AR-3-6</strain>
    </source>
</reference>
<dbReference type="RefSeq" id="WP_131958587.1">
    <property type="nucleotide sequence ID" value="NZ_SMFL01000004.1"/>
</dbReference>
<protein>
    <submittedName>
        <fullName evidence="8">EamA family transporter</fullName>
    </submittedName>
</protein>
<dbReference type="Proteomes" id="UP000294850">
    <property type="component" value="Unassembled WGS sequence"/>
</dbReference>
<dbReference type="EMBL" id="SMFL01000004">
    <property type="protein sequence ID" value="TDE15324.1"/>
    <property type="molecule type" value="Genomic_DNA"/>
</dbReference>
<proteinExistence type="inferred from homology"/>
<evidence type="ECO:0000313" key="9">
    <source>
        <dbReference type="Proteomes" id="UP000294850"/>
    </source>
</evidence>
<name>A0A4R5DSJ5_9BACT</name>
<feature type="transmembrane region" description="Helical" evidence="6">
    <location>
        <begin position="38"/>
        <end position="60"/>
    </location>
</feature>
<evidence type="ECO:0000256" key="6">
    <source>
        <dbReference type="SAM" id="Phobius"/>
    </source>
</evidence>
<keyword evidence="3 6" id="KW-0812">Transmembrane</keyword>
<dbReference type="PANTHER" id="PTHR32322:SF2">
    <property type="entry name" value="EAMA DOMAIN-CONTAINING PROTEIN"/>
    <property type="match status" value="1"/>
</dbReference>
<dbReference type="SUPFAM" id="SSF103481">
    <property type="entry name" value="Multidrug resistance efflux transporter EmrE"/>
    <property type="match status" value="2"/>
</dbReference>
<keyword evidence="5 6" id="KW-0472">Membrane</keyword>
<accession>A0A4R5DSJ5</accession>
<keyword evidence="9" id="KW-1185">Reference proteome</keyword>
<evidence type="ECO:0000256" key="3">
    <source>
        <dbReference type="ARBA" id="ARBA00022692"/>
    </source>
</evidence>
<dbReference type="OrthoDB" id="9812547at2"/>
<evidence type="ECO:0000259" key="7">
    <source>
        <dbReference type="Pfam" id="PF00892"/>
    </source>
</evidence>
<feature type="transmembrane region" description="Helical" evidence="6">
    <location>
        <begin position="163"/>
        <end position="182"/>
    </location>
</feature>
<dbReference type="AlphaFoldDB" id="A0A4R5DSJ5"/>
<evidence type="ECO:0000256" key="1">
    <source>
        <dbReference type="ARBA" id="ARBA00004141"/>
    </source>
</evidence>
<evidence type="ECO:0000313" key="8">
    <source>
        <dbReference type="EMBL" id="TDE15324.1"/>
    </source>
</evidence>
<sequence length="318" mass="34807">METQQSKSPSTLLVVLAFATVYIVWGSTYFFIQKALTGFPPFILGTFRFITAGLLMMAWCIIKGEKVFHVKYIKPALVTGLLLLFVGNGVVIWVEQFLPSAMVAIMVSSSPLWFVLLDKPRWKENLQNTSTIIGLVVGFAGVVLLFSERIMSSFSSLNSSRDLFAMGLVLLGSMAWAGGSLYSKYNAGQNSATVNSTWQMLAAGVAFFPGSILSGEFDNFSIGQIPGDSWFAIIYLIIFGSIVGFSAYVWLLKVQPATKVSTYAYVNPVVAVILGVFFASESISKLQILGLIIILGSVLLINLRQYRKSHKSLRATQA</sequence>
<comment type="similarity">
    <text evidence="2">Belongs to the EamA transporter family.</text>
</comment>
<dbReference type="GO" id="GO:0016020">
    <property type="term" value="C:membrane"/>
    <property type="evidence" value="ECO:0007669"/>
    <property type="project" value="UniProtKB-SubCell"/>
</dbReference>
<feature type="transmembrane region" description="Helical" evidence="6">
    <location>
        <begin position="129"/>
        <end position="151"/>
    </location>
</feature>
<organism evidence="8 9">
    <name type="scientific">Dyadobacter psychrotolerans</name>
    <dbReference type="NCBI Taxonomy" id="2541721"/>
    <lineage>
        <taxon>Bacteria</taxon>
        <taxon>Pseudomonadati</taxon>
        <taxon>Bacteroidota</taxon>
        <taxon>Cytophagia</taxon>
        <taxon>Cytophagales</taxon>
        <taxon>Spirosomataceae</taxon>
        <taxon>Dyadobacter</taxon>
    </lineage>
</organism>